<comment type="caution">
    <text evidence="1">The sequence shown here is derived from an EMBL/GenBank/DDBJ whole genome shotgun (WGS) entry which is preliminary data.</text>
</comment>
<organism evidence="1">
    <name type="scientific">Hexamita inflata</name>
    <dbReference type="NCBI Taxonomy" id="28002"/>
    <lineage>
        <taxon>Eukaryota</taxon>
        <taxon>Metamonada</taxon>
        <taxon>Diplomonadida</taxon>
        <taxon>Hexamitidae</taxon>
        <taxon>Hexamitinae</taxon>
        <taxon>Hexamita</taxon>
    </lineage>
</organism>
<dbReference type="EMBL" id="CATOUU010001157">
    <property type="protein sequence ID" value="CAI9974939.1"/>
    <property type="molecule type" value="Genomic_DNA"/>
</dbReference>
<evidence type="ECO:0000313" key="2">
    <source>
        <dbReference type="EMBL" id="CAL6066917.1"/>
    </source>
</evidence>
<reference evidence="1" key="1">
    <citation type="submission" date="2023-06" db="EMBL/GenBank/DDBJ databases">
        <authorList>
            <person name="Kurt Z."/>
        </authorList>
    </citation>
    <scope>NUCLEOTIDE SEQUENCE</scope>
</reference>
<dbReference type="EMBL" id="CAXDID020000265">
    <property type="protein sequence ID" value="CAL6066917.1"/>
    <property type="molecule type" value="Genomic_DNA"/>
</dbReference>
<dbReference type="Proteomes" id="UP001642409">
    <property type="component" value="Unassembled WGS sequence"/>
</dbReference>
<evidence type="ECO:0000313" key="1">
    <source>
        <dbReference type="EMBL" id="CAI9974939.1"/>
    </source>
</evidence>
<sequence length="356" mass="39426">MNNIKTKDSVALSQQLNSIFIYNEAITQSNIQLDIYDVYNFAVFGINSAEQQIYQSVVNVSISFQIIQGALVCIQCNIKVADSSLIFDASGQKLSAVMLKSQDNIHVATTQIQFRFHSQLCSGIVFSLIKDNFLFTITQSQIIGYNFIDSKTNGYIVTEFLAKQITIAIQATKVCTNLIEYTGQQNMLTLLLTEQMIRSCSNICPHQLIPVYGLCKINLINGIQQPNNTKMCVDQFVFHSNQCICKQGYLLNQTMCVDILGYFQSLEQQIIGNTTKTNSLISNLSTIITNMMNDISVLRAQVNSLSSSSAQVRYAYDNCGGRAIQICGSGICGYFNSRNMNIDCNPSGDGTYLGGT</sequence>
<keyword evidence="3" id="KW-1185">Reference proteome</keyword>
<reference evidence="2 3" key="2">
    <citation type="submission" date="2024-07" db="EMBL/GenBank/DDBJ databases">
        <authorList>
            <person name="Akdeniz Z."/>
        </authorList>
    </citation>
    <scope>NUCLEOTIDE SEQUENCE [LARGE SCALE GENOMIC DNA]</scope>
</reference>
<evidence type="ECO:0000313" key="3">
    <source>
        <dbReference type="Proteomes" id="UP001642409"/>
    </source>
</evidence>
<protein>
    <submittedName>
        <fullName evidence="2">Hypothetical_protein</fullName>
    </submittedName>
</protein>
<proteinExistence type="predicted"/>
<name>A0AA86RAN5_9EUKA</name>
<gene>
    <name evidence="2" type="ORF">HINF_LOCUS52774</name>
    <name evidence="1" type="ORF">HINF_LOCUS62584</name>
</gene>
<accession>A0AA86RAN5</accession>
<dbReference type="AlphaFoldDB" id="A0AA86RAN5"/>